<accession>K6WS71</accession>
<dbReference type="InterPro" id="IPR027396">
    <property type="entry name" value="DsrEFH-like"/>
</dbReference>
<reference evidence="1 2" key="1">
    <citation type="submission" date="2012-08" db="EMBL/GenBank/DDBJ databases">
        <title>Whole genome shotgun sequence of Gordonia rhizosphera NBRC 16068.</title>
        <authorList>
            <person name="Takarada H."/>
            <person name="Isaki S."/>
            <person name="Hosoyama A."/>
            <person name="Tsuchikane K."/>
            <person name="Katsumata H."/>
            <person name="Baba S."/>
            <person name="Ohji S."/>
            <person name="Yamazaki S."/>
            <person name="Fujita N."/>
        </authorList>
    </citation>
    <scope>NUCLEOTIDE SEQUENCE [LARGE SCALE GENOMIC DNA]</scope>
    <source>
        <strain evidence="1 2">NBRC 16068</strain>
    </source>
</reference>
<name>K6WS71_9ACTN</name>
<evidence type="ECO:0000313" key="1">
    <source>
        <dbReference type="EMBL" id="GAB89394.1"/>
    </source>
</evidence>
<dbReference type="SUPFAM" id="SSF75169">
    <property type="entry name" value="DsrEFH-like"/>
    <property type="match status" value="1"/>
</dbReference>
<sequence length="125" mass="13403">MVNDGDVTPSIQPKTVINIVRADTDALIGATTVSRRIHEVAPERGVTLEVFVFASAQRALTDERRAEFNAAIDDLIASGVPVSACLNFALKLGATDPLAHRGIQLEAAREAYLRYTLEGATVITI</sequence>
<dbReference type="Gene3D" id="3.40.1260.10">
    <property type="entry name" value="DsrEFH-like"/>
    <property type="match status" value="1"/>
</dbReference>
<organism evidence="1 2">
    <name type="scientific">Gordonia rhizosphera NBRC 16068</name>
    <dbReference type="NCBI Taxonomy" id="1108045"/>
    <lineage>
        <taxon>Bacteria</taxon>
        <taxon>Bacillati</taxon>
        <taxon>Actinomycetota</taxon>
        <taxon>Actinomycetes</taxon>
        <taxon>Mycobacteriales</taxon>
        <taxon>Gordoniaceae</taxon>
        <taxon>Gordonia</taxon>
    </lineage>
</organism>
<keyword evidence="2" id="KW-1185">Reference proteome</keyword>
<dbReference type="Proteomes" id="UP000008363">
    <property type="component" value="Unassembled WGS sequence"/>
</dbReference>
<dbReference type="EMBL" id="BAHC01000060">
    <property type="protein sequence ID" value="GAB89394.1"/>
    <property type="molecule type" value="Genomic_DNA"/>
</dbReference>
<dbReference type="AlphaFoldDB" id="K6WS71"/>
<protein>
    <submittedName>
        <fullName evidence="1">Uncharacterized protein</fullName>
    </submittedName>
</protein>
<comment type="caution">
    <text evidence="1">The sequence shown here is derived from an EMBL/GenBank/DDBJ whole genome shotgun (WGS) entry which is preliminary data.</text>
</comment>
<dbReference type="STRING" id="1108045.GORHZ_060_00260"/>
<dbReference type="eggNOG" id="COG3370">
    <property type="taxonomic scope" value="Bacteria"/>
</dbReference>
<evidence type="ECO:0000313" key="2">
    <source>
        <dbReference type="Proteomes" id="UP000008363"/>
    </source>
</evidence>
<proteinExistence type="predicted"/>
<gene>
    <name evidence="1" type="ORF">GORHZ_060_00260</name>
</gene>